<dbReference type="EMBL" id="CP072133">
    <property type="protein sequence ID" value="QTH72383.1"/>
    <property type="molecule type" value="Genomic_DNA"/>
</dbReference>
<name>A0A975HLS0_9GAMM</name>
<dbReference type="PANTHER" id="PTHR11138:SF5">
    <property type="entry name" value="METHIONYL-TRNA FORMYLTRANSFERASE, MITOCHONDRIAL"/>
    <property type="match status" value="1"/>
</dbReference>
<evidence type="ECO:0000259" key="1">
    <source>
        <dbReference type="Pfam" id="PF00551"/>
    </source>
</evidence>
<dbReference type="PANTHER" id="PTHR11138">
    <property type="entry name" value="METHIONYL-TRNA FORMYLTRANSFERASE"/>
    <property type="match status" value="1"/>
</dbReference>
<dbReference type="SUPFAM" id="SSF53328">
    <property type="entry name" value="Formyltransferase"/>
    <property type="match status" value="1"/>
</dbReference>
<dbReference type="Gene3D" id="3.40.50.12230">
    <property type="match status" value="1"/>
</dbReference>
<accession>A0A975HLS0</accession>
<sequence>MKILILTNNDLASNYALNLLIPKLLSEHSLTLWQSSAVGKLSRKPPALEQLAFFEQRLLSDYLTPLIEKLPHQIEQRFRTFSQLATQCHCVLKTVNNINDTESLAALQALNPDLILSIRYGCILKEQAIAIPNHGILNLHSGVLPQYRGVMATFWSMKNSETHIGTTLHRISDASIDTGEIVKISTRPIEAGRSYLWHVLTLYQQGIVDMLAAVNTLANSRLSAFTSPTRRKWLLHLSYRFGVTGIRAKWHATR</sequence>
<feature type="domain" description="Formyl transferase N-terminal" evidence="1">
    <location>
        <begin position="97"/>
        <end position="190"/>
    </location>
</feature>
<gene>
    <name evidence="2" type="ORF">J5O05_05930</name>
</gene>
<dbReference type="KEGG" id="pxi:J5O05_05930"/>
<keyword evidence="3" id="KW-1185">Reference proteome</keyword>
<protein>
    <submittedName>
        <fullName evidence="2">Formyl transferase</fullName>
    </submittedName>
</protein>
<evidence type="ECO:0000313" key="2">
    <source>
        <dbReference type="EMBL" id="QTH72383.1"/>
    </source>
</evidence>
<dbReference type="RefSeq" id="WP_208844008.1">
    <property type="nucleotide sequence ID" value="NZ_CP072133.1"/>
</dbReference>
<evidence type="ECO:0000313" key="3">
    <source>
        <dbReference type="Proteomes" id="UP000664904"/>
    </source>
</evidence>
<dbReference type="GO" id="GO:0005829">
    <property type="term" value="C:cytosol"/>
    <property type="evidence" value="ECO:0007669"/>
    <property type="project" value="TreeGrafter"/>
</dbReference>
<reference evidence="2" key="1">
    <citation type="submission" date="2021-03" db="EMBL/GenBank/DDBJ databases">
        <title>Complete Genome of Pseudoalteromonas xiamenensis STKMTI.2, a new potential marine bacterium producing anti-Vibrio compounds.</title>
        <authorList>
            <person name="Handayani D.P."/>
            <person name="Isnansetyo A."/>
            <person name="Istiqomah I."/>
            <person name="Jumina J."/>
        </authorList>
    </citation>
    <scope>NUCLEOTIDE SEQUENCE</scope>
    <source>
        <strain evidence="2">STKMTI.2</strain>
    </source>
</reference>
<dbReference type="GO" id="GO:0004479">
    <property type="term" value="F:methionyl-tRNA formyltransferase activity"/>
    <property type="evidence" value="ECO:0007669"/>
    <property type="project" value="TreeGrafter"/>
</dbReference>
<dbReference type="Pfam" id="PF00551">
    <property type="entry name" value="Formyl_trans_N"/>
    <property type="match status" value="1"/>
</dbReference>
<dbReference type="Proteomes" id="UP000664904">
    <property type="component" value="Chromosome"/>
</dbReference>
<organism evidence="2 3">
    <name type="scientific">Pseudoalteromonas xiamenensis</name>
    <dbReference type="NCBI Taxonomy" id="882626"/>
    <lineage>
        <taxon>Bacteria</taxon>
        <taxon>Pseudomonadati</taxon>
        <taxon>Pseudomonadota</taxon>
        <taxon>Gammaproteobacteria</taxon>
        <taxon>Alteromonadales</taxon>
        <taxon>Pseudoalteromonadaceae</taxon>
        <taxon>Pseudoalteromonas</taxon>
    </lineage>
</organism>
<dbReference type="CDD" id="cd08653">
    <property type="entry name" value="FMT_core_like_3"/>
    <property type="match status" value="1"/>
</dbReference>
<keyword evidence="2" id="KW-0808">Transferase</keyword>
<proteinExistence type="predicted"/>
<dbReference type="InterPro" id="IPR002376">
    <property type="entry name" value="Formyl_transf_N"/>
</dbReference>
<dbReference type="InterPro" id="IPR036477">
    <property type="entry name" value="Formyl_transf_N_sf"/>
</dbReference>
<dbReference type="AlphaFoldDB" id="A0A975HLS0"/>